<organism evidence="7 8">
    <name type="scientific">Paenibacillus cellulosilyticus</name>
    <dbReference type="NCBI Taxonomy" id="375489"/>
    <lineage>
        <taxon>Bacteria</taxon>
        <taxon>Bacillati</taxon>
        <taxon>Bacillota</taxon>
        <taxon>Bacilli</taxon>
        <taxon>Bacillales</taxon>
        <taxon>Paenibacillaceae</taxon>
        <taxon>Paenibacillus</taxon>
    </lineage>
</organism>
<evidence type="ECO:0000256" key="4">
    <source>
        <dbReference type="ARBA" id="ARBA00022989"/>
    </source>
</evidence>
<keyword evidence="8" id="KW-1185">Reference proteome</keyword>
<reference evidence="7 8" key="1">
    <citation type="submission" date="2018-05" db="EMBL/GenBank/DDBJ databases">
        <title>Genomic Encyclopedia of Type Strains, Phase III (KMG-III): the genomes of soil and plant-associated and newly described type strains.</title>
        <authorList>
            <person name="Whitman W."/>
        </authorList>
    </citation>
    <scope>NUCLEOTIDE SEQUENCE [LARGE SCALE GENOMIC DNA]</scope>
    <source>
        <strain evidence="7 8">CECT 5696</strain>
    </source>
</reference>
<dbReference type="PANTHER" id="PTHR30086">
    <property type="entry name" value="ARGININE EXPORTER PROTEIN ARGO"/>
    <property type="match status" value="1"/>
</dbReference>
<accession>A0A2V2YL02</accession>
<dbReference type="Proteomes" id="UP000246635">
    <property type="component" value="Unassembled WGS sequence"/>
</dbReference>
<comment type="caution">
    <text evidence="7">The sequence shown here is derived from an EMBL/GenBank/DDBJ whole genome shotgun (WGS) entry which is preliminary data.</text>
</comment>
<evidence type="ECO:0000256" key="1">
    <source>
        <dbReference type="ARBA" id="ARBA00004651"/>
    </source>
</evidence>
<dbReference type="AlphaFoldDB" id="A0A2V2YL02"/>
<keyword evidence="4 6" id="KW-1133">Transmembrane helix</keyword>
<feature type="transmembrane region" description="Helical" evidence="6">
    <location>
        <begin position="38"/>
        <end position="67"/>
    </location>
</feature>
<keyword evidence="5 6" id="KW-0472">Membrane</keyword>
<evidence type="ECO:0000313" key="7">
    <source>
        <dbReference type="EMBL" id="PWV94282.1"/>
    </source>
</evidence>
<evidence type="ECO:0000313" key="8">
    <source>
        <dbReference type="Proteomes" id="UP000246635"/>
    </source>
</evidence>
<gene>
    <name evidence="7" type="ORF">DFQ01_13369</name>
</gene>
<keyword evidence="3 6" id="KW-0812">Transmembrane</keyword>
<dbReference type="OrthoDB" id="7874789at2"/>
<dbReference type="PANTHER" id="PTHR30086:SF20">
    <property type="entry name" value="ARGININE EXPORTER PROTEIN ARGO-RELATED"/>
    <property type="match status" value="1"/>
</dbReference>
<feature type="transmembrane region" description="Helical" evidence="6">
    <location>
        <begin position="87"/>
        <end position="112"/>
    </location>
</feature>
<keyword evidence="2" id="KW-1003">Cell membrane</keyword>
<dbReference type="EMBL" id="QGTQ01000033">
    <property type="protein sequence ID" value="PWV94282.1"/>
    <property type="molecule type" value="Genomic_DNA"/>
</dbReference>
<dbReference type="RefSeq" id="WP_110046955.1">
    <property type="nucleotide sequence ID" value="NZ_CP054612.1"/>
</dbReference>
<proteinExistence type="predicted"/>
<evidence type="ECO:0000256" key="2">
    <source>
        <dbReference type="ARBA" id="ARBA00022475"/>
    </source>
</evidence>
<feature type="transmembrane region" description="Helical" evidence="6">
    <location>
        <begin position="160"/>
        <end position="181"/>
    </location>
</feature>
<dbReference type="Pfam" id="PF01810">
    <property type="entry name" value="LysE"/>
    <property type="match status" value="1"/>
</dbReference>
<dbReference type="GO" id="GO:0005886">
    <property type="term" value="C:plasma membrane"/>
    <property type="evidence" value="ECO:0007669"/>
    <property type="project" value="UniProtKB-SubCell"/>
</dbReference>
<comment type="subcellular location">
    <subcellularLocation>
        <location evidence="1">Cell membrane</location>
        <topology evidence="1">Multi-pass membrane protein</topology>
    </subcellularLocation>
</comment>
<protein>
    <submittedName>
        <fullName evidence="7">Threonine/homoserine/homoserine lactone efflux protein</fullName>
    </submittedName>
</protein>
<sequence>MFAVLVIRRTLTQGCVYGLLSGLGAASADAVYGLIAGLGLSIIMNVLLGLQFWLHLAGGLFLCYLGVRTCTSVAVHNPASAQGRQLFTAYSSVFLLTLTNPITILSFIGIFSGLGLTQTSSASAMTLVLGVFTGSALWWIMLSSLVGLFNKHLNAKSLTWINRLSGLIILAFGANALISLIS</sequence>
<evidence type="ECO:0000256" key="5">
    <source>
        <dbReference type="ARBA" id="ARBA00023136"/>
    </source>
</evidence>
<evidence type="ECO:0000256" key="6">
    <source>
        <dbReference type="SAM" id="Phobius"/>
    </source>
</evidence>
<dbReference type="GO" id="GO:0015171">
    <property type="term" value="F:amino acid transmembrane transporter activity"/>
    <property type="evidence" value="ECO:0007669"/>
    <property type="project" value="TreeGrafter"/>
</dbReference>
<feature type="transmembrane region" description="Helical" evidence="6">
    <location>
        <begin position="124"/>
        <end position="148"/>
    </location>
</feature>
<dbReference type="InterPro" id="IPR001123">
    <property type="entry name" value="LeuE-type"/>
</dbReference>
<name>A0A2V2YL02_9BACL</name>
<evidence type="ECO:0000256" key="3">
    <source>
        <dbReference type="ARBA" id="ARBA00022692"/>
    </source>
</evidence>